<reference evidence="1" key="1">
    <citation type="journal article" date="2003" name="Genome Biol.">
        <title>An integrated gene annotation and transcriptional profiling approach towards the full gene content of the Drosophila genome.</title>
        <authorList>
            <person name="Hild M."/>
            <person name="Beckmann B."/>
            <person name="Haas S.A."/>
            <person name="Koch B."/>
            <person name="Solovyev V."/>
            <person name="Busold C."/>
            <person name="Fellenberg K."/>
            <person name="Boutros M."/>
            <person name="Vingron M."/>
            <person name="Sauer F."/>
            <person name="Hoheisel J.D."/>
            <person name="Paro R."/>
        </authorList>
    </citation>
    <scope>NUCLEOTIDE SEQUENCE</scope>
</reference>
<dbReference type="AlphaFoldDB" id="Q6IHT2"/>
<dbReference type="EMBL" id="BK003334">
    <property type="protein sequence ID" value="DAA03533.1"/>
    <property type="molecule type" value="Genomic_DNA"/>
</dbReference>
<name>Q6IHT2_DROME</name>
<gene>
    <name evidence="1" type="ORF">HDC01125</name>
</gene>
<evidence type="ECO:0000313" key="1">
    <source>
        <dbReference type="EMBL" id="DAA03533.1"/>
    </source>
</evidence>
<organism evidence="1">
    <name type="scientific">Drosophila melanogaster</name>
    <name type="common">Fruit fly</name>
    <dbReference type="NCBI Taxonomy" id="7227"/>
    <lineage>
        <taxon>Eukaryota</taxon>
        <taxon>Metazoa</taxon>
        <taxon>Ecdysozoa</taxon>
        <taxon>Arthropoda</taxon>
        <taxon>Hexapoda</taxon>
        <taxon>Insecta</taxon>
        <taxon>Pterygota</taxon>
        <taxon>Neoptera</taxon>
        <taxon>Endopterygota</taxon>
        <taxon>Diptera</taxon>
        <taxon>Brachycera</taxon>
        <taxon>Muscomorpha</taxon>
        <taxon>Ephydroidea</taxon>
        <taxon>Drosophilidae</taxon>
        <taxon>Drosophila</taxon>
        <taxon>Sophophora</taxon>
    </lineage>
</organism>
<accession>Q6IHT2</accession>
<sequence length="81" mass="8930">MDWIGPKRIVVDGQQEEEEDDAARHGGGFECHGTLVIQYPCPIHVTLLWTDFLTRSQFAGSVLSSQPAAHHSPTKTVAKVM</sequence>
<proteinExistence type="predicted"/>
<protein>
    <submittedName>
        <fullName evidence="1">HDC01125</fullName>
    </submittedName>
</protein>